<sequence>KYVSDYKDSWNTFIPATLFVYQMVPQSTTKYEPFELLYS</sequence>
<gene>
    <name evidence="1" type="ORF">RPERSI_LOCUS22056</name>
</gene>
<reference evidence="1" key="1">
    <citation type="submission" date="2021-06" db="EMBL/GenBank/DDBJ databases">
        <authorList>
            <person name="Kallberg Y."/>
            <person name="Tangrot J."/>
            <person name="Rosling A."/>
        </authorList>
    </citation>
    <scope>NUCLEOTIDE SEQUENCE</scope>
    <source>
        <strain evidence="1">MA461A</strain>
    </source>
</reference>
<accession>A0ACA9RRY8</accession>
<keyword evidence="2" id="KW-1185">Reference proteome</keyword>
<protein>
    <submittedName>
        <fullName evidence="1">11165_t:CDS:1</fullName>
    </submittedName>
</protein>
<feature type="non-terminal residue" evidence="1">
    <location>
        <position position="1"/>
    </location>
</feature>
<comment type="caution">
    <text evidence="1">The sequence shown here is derived from an EMBL/GenBank/DDBJ whole genome shotgun (WGS) entry which is preliminary data.</text>
</comment>
<proteinExistence type="predicted"/>
<dbReference type="EMBL" id="CAJVQC010065946">
    <property type="protein sequence ID" value="CAG8805966.1"/>
    <property type="molecule type" value="Genomic_DNA"/>
</dbReference>
<dbReference type="Proteomes" id="UP000789920">
    <property type="component" value="Unassembled WGS sequence"/>
</dbReference>
<name>A0ACA9RRY8_9GLOM</name>
<evidence type="ECO:0000313" key="2">
    <source>
        <dbReference type="Proteomes" id="UP000789920"/>
    </source>
</evidence>
<evidence type="ECO:0000313" key="1">
    <source>
        <dbReference type="EMBL" id="CAG8805966.1"/>
    </source>
</evidence>
<organism evidence="1 2">
    <name type="scientific">Racocetra persica</name>
    <dbReference type="NCBI Taxonomy" id="160502"/>
    <lineage>
        <taxon>Eukaryota</taxon>
        <taxon>Fungi</taxon>
        <taxon>Fungi incertae sedis</taxon>
        <taxon>Mucoromycota</taxon>
        <taxon>Glomeromycotina</taxon>
        <taxon>Glomeromycetes</taxon>
        <taxon>Diversisporales</taxon>
        <taxon>Gigasporaceae</taxon>
        <taxon>Racocetra</taxon>
    </lineage>
</organism>